<dbReference type="AlphaFoldDB" id="A0A168RMP9"/>
<dbReference type="SUPFAM" id="SSF50249">
    <property type="entry name" value="Nucleic acid-binding proteins"/>
    <property type="match status" value="1"/>
</dbReference>
<dbReference type="InterPro" id="IPR039294">
    <property type="entry name" value="EIF1AD"/>
</dbReference>
<dbReference type="EMBL" id="LT554730">
    <property type="protein sequence ID" value="SAM07146.1"/>
    <property type="molecule type" value="Genomic_DNA"/>
</dbReference>
<dbReference type="Proteomes" id="UP000078561">
    <property type="component" value="Unassembled WGS sequence"/>
</dbReference>
<organism evidence="6">
    <name type="scientific">Absidia glauca</name>
    <name type="common">Pin mould</name>
    <dbReference type="NCBI Taxonomy" id="4829"/>
    <lineage>
        <taxon>Eukaryota</taxon>
        <taxon>Fungi</taxon>
        <taxon>Fungi incertae sedis</taxon>
        <taxon>Mucoromycota</taxon>
        <taxon>Mucoromycotina</taxon>
        <taxon>Mucoromycetes</taxon>
        <taxon>Mucorales</taxon>
        <taxon>Cunninghamellaceae</taxon>
        <taxon>Absidia</taxon>
    </lineage>
</organism>
<accession>A0A168RMP9</accession>
<evidence type="ECO:0000313" key="7">
    <source>
        <dbReference type="Proteomes" id="UP000078561"/>
    </source>
</evidence>
<dbReference type="GO" id="GO:0003743">
    <property type="term" value="F:translation initiation factor activity"/>
    <property type="evidence" value="ECO:0007669"/>
    <property type="project" value="UniProtKB-UniRule"/>
</dbReference>
<comment type="similarity">
    <text evidence="1">Belongs to the EIF1AD family.</text>
</comment>
<evidence type="ECO:0000313" key="6">
    <source>
        <dbReference type="EMBL" id="SAM07146.1"/>
    </source>
</evidence>
<reference evidence="6" key="1">
    <citation type="submission" date="2016-04" db="EMBL/GenBank/DDBJ databases">
        <authorList>
            <person name="Evans L.H."/>
            <person name="Alamgir A."/>
            <person name="Owens N."/>
            <person name="Weber N.D."/>
            <person name="Virtaneva K."/>
            <person name="Barbian K."/>
            <person name="Babar A."/>
            <person name="Rosenke K."/>
        </authorList>
    </citation>
    <scope>NUCLEOTIDE SEQUENCE [LARGE SCALE GENOMIC DNA]</scope>
    <source>
        <strain evidence="6">CBS 101.48</strain>
    </source>
</reference>
<keyword evidence="3" id="KW-0396">Initiation factor</keyword>
<keyword evidence="2" id="KW-0694">RNA-binding</keyword>
<sequence length="155" mass="17585">MGKKHTAQSLLDADEFEIQPHQQYARSLGPRGNHQHEVEFLDGTKKLVTMPPRFRNLVWVKRGHFVVVDPSLGTVSEKVGGEIVQVLFPKHIKALQQAGQWPAEFSHQTATKDTEHHERSDDDDDDNDDNDDDLFVNNNRPVLSESDSSSDEDED</sequence>
<dbReference type="Gene3D" id="2.40.50.140">
    <property type="entry name" value="Nucleic acid-binding proteins"/>
    <property type="match status" value="1"/>
</dbReference>
<evidence type="ECO:0000256" key="4">
    <source>
        <dbReference type="SAM" id="MobiDB-lite"/>
    </source>
</evidence>
<keyword evidence="3" id="KW-0648">Protein biosynthesis</keyword>
<evidence type="ECO:0000256" key="3">
    <source>
        <dbReference type="PROSITE-ProRule" id="PRU00181"/>
    </source>
</evidence>
<dbReference type="GO" id="GO:0005634">
    <property type="term" value="C:nucleus"/>
    <property type="evidence" value="ECO:0007669"/>
    <property type="project" value="TreeGrafter"/>
</dbReference>
<dbReference type="InterPro" id="IPR006196">
    <property type="entry name" value="RNA-binding_domain_S1_IF1"/>
</dbReference>
<evidence type="ECO:0000256" key="2">
    <source>
        <dbReference type="ARBA" id="ARBA00022884"/>
    </source>
</evidence>
<dbReference type="PANTHER" id="PTHR21641:SF0">
    <property type="entry name" value="RNA-BINDING PROTEIN EIF1AD-RELATED"/>
    <property type="match status" value="1"/>
</dbReference>
<dbReference type="FunCoup" id="A0A168RMP9">
    <property type="interactions" value="697"/>
</dbReference>
<dbReference type="OrthoDB" id="1738325at2759"/>
<feature type="compositionally biased region" description="Basic and acidic residues" evidence="4">
    <location>
        <begin position="110"/>
        <end position="120"/>
    </location>
</feature>
<dbReference type="GO" id="GO:0003723">
    <property type="term" value="F:RNA binding"/>
    <property type="evidence" value="ECO:0007669"/>
    <property type="project" value="UniProtKB-KW"/>
</dbReference>
<gene>
    <name evidence="6" type="primary">ABSGL_12785.1 scaffold 13517</name>
</gene>
<dbReference type="Pfam" id="PF01176">
    <property type="entry name" value="eIF-1a"/>
    <property type="match status" value="1"/>
</dbReference>
<feature type="compositionally biased region" description="Acidic residues" evidence="4">
    <location>
        <begin position="121"/>
        <end position="134"/>
    </location>
</feature>
<dbReference type="InParanoid" id="A0A168RMP9"/>
<dbReference type="OMA" id="FRKNIWV"/>
<feature type="region of interest" description="Disordered" evidence="4">
    <location>
        <begin position="98"/>
        <end position="155"/>
    </location>
</feature>
<dbReference type="PANTHER" id="PTHR21641">
    <property type="entry name" value="TRANSLATION INITIATION FACTOR-RELATED"/>
    <property type="match status" value="1"/>
</dbReference>
<protein>
    <recommendedName>
        <fullName evidence="5">S1-like domain-containing protein</fullName>
    </recommendedName>
</protein>
<proteinExistence type="inferred from homology"/>
<dbReference type="InterPro" id="IPR001253">
    <property type="entry name" value="TIF_eIF-1A"/>
</dbReference>
<dbReference type="InterPro" id="IPR012340">
    <property type="entry name" value="NA-bd_OB-fold"/>
</dbReference>
<dbReference type="PROSITE" id="PS50832">
    <property type="entry name" value="S1_IF1_TYPE"/>
    <property type="match status" value="1"/>
</dbReference>
<feature type="domain" description="S1-like" evidence="5">
    <location>
        <begin position="32"/>
        <end position="70"/>
    </location>
</feature>
<evidence type="ECO:0000259" key="5">
    <source>
        <dbReference type="PROSITE" id="PS50832"/>
    </source>
</evidence>
<dbReference type="STRING" id="4829.A0A168RMP9"/>
<keyword evidence="7" id="KW-1185">Reference proteome</keyword>
<name>A0A168RMP9_ABSGL</name>
<dbReference type="SMART" id="SM00652">
    <property type="entry name" value="eIF1a"/>
    <property type="match status" value="1"/>
</dbReference>
<evidence type="ECO:0000256" key="1">
    <source>
        <dbReference type="ARBA" id="ARBA00007340"/>
    </source>
</evidence>